<dbReference type="InterPro" id="IPR001206">
    <property type="entry name" value="Diacylglycerol_kinase_cat_dom"/>
</dbReference>
<dbReference type="SMART" id="SM00046">
    <property type="entry name" value="DAGKc"/>
    <property type="match status" value="1"/>
</dbReference>
<comment type="cofactor">
    <cofactor evidence="1">
        <name>Mg(2+)</name>
        <dbReference type="ChEBI" id="CHEBI:18420"/>
    </cofactor>
</comment>
<dbReference type="Gene3D" id="3.40.50.10330">
    <property type="entry name" value="Probable inorganic polyphosphate/atp-NAD kinase, domain 1"/>
    <property type="match status" value="1"/>
</dbReference>
<keyword evidence="7" id="KW-0443">Lipid metabolism</keyword>
<dbReference type="GO" id="GO:0016301">
    <property type="term" value="F:kinase activity"/>
    <property type="evidence" value="ECO:0007669"/>
    <property type="project" value="UniProtKB-KW"/>
</dbReference>
<keyword evidence="11" id="KW-1185">Reference proteome</keyword>
<dbReference type="Pfam" id="PF19279">
    <property type="entry name" value="YegS_C"/>
    <property type="match status" value="1"/>
</dbReference>
<dbReference type="PROSITE" id="PS50146">
    <property type="entry name" value="DAGK"/>
    <property type="match status" value="1"/>
</dbReference>
<keyword evidence="7" id="KW-0444">Lipid biosynthesis</keyword>
<evidence type="ECO:0000256" key="5">
    <source>
        <dbReference type="ARBA" id="ARBA00022777"/>
    </source>
</evidence>
<dbReference type="Proteomes" id="UP001165586">
    <property type="component" value="Unassembled WGS sequence"/>
</dbReference>
<keyword evidence="5 10" id="KW-0418">Kinase</keyword>
<reference evidence="10" key="1">
    <citation type="submission" date="2022-08" db="EMBL/GenBank/DDBJ databases">
        <authorList>
            <person name="Deng Y."/>
            <person name="Han X.-F."/>
            <person name="Zhang Y.-Q."/>
        </authorList>
    </citation>
    <scope>NUCLEOTIDE SEQUENCE</scope>
    <source>
        <strain evidence="10">CPCC 203386</strain>
    </source>
</reference>
<feature type="domain" description="DAGKc" evidence="9">
    <location>
        <begin position="10"/>
        <end position="146"/>
    </location>
</feature>
<dbReference type="InterPro" id="IPR016064">
    <property type="entry name" value="NAD/diacylglycerol_kinase_sf"/>
</dbReference>
<evidence type="ECO:0000256" key="3">
    <source>
        <dbReference type="ARBA" id="ARBA00022679"/>
    </source>
</evidence>
<keyword evidence="8" id="KW-1208">Phospholipid metabolism</keyword>
<dbReference type="SUPFAM" id="SSF111331">
    <property type="entry name" value="NAD kinase/diacylglycerol kinase-like"/>
    <property type="match status" value="1"/>
</dbReference>
<evidence type="ECO:0000313" key="10">
    <source>
        <dbReference type="EMBL" id="MCS5736154.1"/>
    </source>
</evidence>
<accession>A0ABT2H886</accession>
<evidence type="ECO:0000256" key="1">
    <source>
        <dbReference type="ARBA" id="ARBA00001946"/>
    </source>
</evidence>
<dbReference type="Gene3D" id="2.60.200.40">
    <property type="match status" value="1"/>
</dbReference>
<dbReference type="RefSeq" id="WP_259541939.1">
    <property type="nucleotide sequence ID" value="NZ_JANLCJ010000012.1"/>
</dbReference>
<evidence type="ECO:0000256" key="8">
    <source>
        <dbReference type="ARBA" id="ARBA00023264"/>
    </source>
</evidence>
<keyword evidence="6" id="KW-0067">ATP-binding</keyword>
<dbReference type="Pfam" id="PF00781">
    <property type="entry name" value="DAGK_cat"/>
    <property type="match status" value="1"/>
</dbReference>
<keyword evidence="3" id="KW-0808">Transferase</keyword>
<comment type="similarity">
    <text evidence="2">Belongs to the diacylglycerol/lipid kinase family.</text>
</comment>
<comment type="caution">
    <text evidence="10">The sequence shown here is derived from an EMBL/GenBank/DDBJ whole genome shotgun (WGS) entry which is preliminary data.</text>
</comment>
<evidence type="ECO:0000256" key="2">
    <source>
        <dbReference type="ARBA" id="ARBA00005983"/>
    </source>
</evidence>
<dbReference type="PANTHER" id="PTHR12358">
    <property type="entry name" value="SPHINGOSINE KINASE"/>
    <property type="match status" value="1"/>
</dbReference>
<evidence type="ECO:0000256" key="6">
    <source>
        <dbReference type="ARBA" id="ARBA00022840"/>
    </source>
</evidence>
<dbReference type="InterPro" id="IPR017438">
    <property type="entry name" value="ATP-NAD_kinase_N"/>
</dbReference>
<dbReference type="InterPro" id="IPR050187">
    <property type="entry name" value="Lipid_Phosphate_FormReg"/>
</dbReference>
<dbReference type="InterPro" id="IPR045540">
    <property type="entry name" value="YegS/DAGK_C"/>
</dbReference>
<name>A0ABT2H886_9MICO</name>
<dbReference type="EMBL" id="JANLCJ010000012">
    <property type="protein sequence ID" value="MCS5736154.1"/>
    <property type="molecule type" value="Genomic_DNA"/>
</dbReference>
<evidence type="ECO:0000256" key="7">
    <source>
        <dbReference type="ARBA" id="ARBA00023209"/>
    </source>
</evidence>
<evidence type="ECO:0000259" key="9">
    <source>
        <dbReference type="PROSITE" id="PS50146"/>
    </source>
</evidence>
<proteinExistence type="inferred from homology"/>
<protein>
    <submittedName>
        <fullName evidence="10">Diacylglycerol kinase family protein</fullName>
    </submittedName>
</protein>
<organism evidence="10 11">
    <name type="scientific">Herbiconiux daphne</name>
    <dbReference type="NCBI Taxonomy" id="2970914"/>
    <lineage>
        <taxon>Bacteria</taxon>
        <taxon>Bacillati</taxon>
        <taxon>Actinomycetota</taxon>
        <taxon>Actinomycetes</taxon>
        <taxon>Micrococcales</taxon>
        <taxon>Microbacteriaceae</taxon>
        <taxon>Herbiconiux</taxon>
    </lineage>
</organism>
<evidence type="ECO:0000313" key="11">
    <source>
        <dbReference type="Proteomes" id="UP001165586"/>
    </source>
</evidence>
<evidence type="ECO:0000256" key="4">
    <source>
        <dbReference type="ARBA" id="ARBA00022741"/>
    </source>
</evidence>
<keyword evidence="4" id="KW-0547">Nucleotide-binding</keyword>
<keyword evidence="7" id="KW-0594">Phospholipid biosynthesis</keyword>
<dbReference type="PANTHER" id="PTHR12358:SF106">
    <property type="entry name" value="LIPID KINASE YEGS"/>
    <property type="match status" value="1"/>
</dbReference>
<sequence>MVSPQSAHDGEALRIVVAINPNASFGRSRPVGPATVAALKARGHDVRPLSAPDFDGLVRVAREALAEPTDALVVVGGDGMVNLGVNLVAGTGVPLGIVPAGTGNDFAAALGLPTGDADAAIAALGDALERAPRVVDAARVTGVDESSGAGQVAGARWFAGALSAGFDARVNERANGMRFPKGAARYVRALVAELVTLKARRYHLEIDGASSDVDSCLLSVANNTTIGGGMKIAPDALLDDGLLDVFIVKPVSRTRFIRLFPKVFSGAHAGLDIVEFRRGRRVTVSCPGIVGYADGERFGPLPLTIEVVPGALAVLV</sequence>
<gene>
    <name evidence="10" type="ORF">N1032_20645</name>
</gene>